<protein>
    <recommendedName>
        <fullName evidence="4">Stc1 domain-containing protein</fullName>
    </recommendedName>
</protein>
<dbReference type="KEGG" id="ehx:EMIHUDRAFT_243604"/>
<accession>A0A0D3J576</accession>
<reference evidence="2" key="2">
    <citation type="submission" date="2024-10" db="UniProtKB">
        <authorList>
            <consortium name="EnsemblProtists"/>
        </authorList>
    </citation>
    <scope>IDENTIFICATION</scope>
</reference>
<dbReference type="EnsemblProtists" id="EOD18661">
    <property type="protein sequence ID" value="EOD18661"/>
    <property type="gene ID" value="EMIHUDRAFT_243604"/>
</dbReference>
<proteinExistence type="predicted"/>
<dbReference type="HOGENOM" id="CLU_061911_0_0_1"/>
<feature type="region of interest" description="Disordered" evidence="1">
    <location>
        <begin position="343"/>
        <end position="379"/>
    </location>
</feature>
<evidence type="ECO:0000256" key="1">
    <source>
        <dbReference type="SAM" id="MobiDB-lite"/>
    </source>
</evidence>
<keyword evidence="3" id="KW-1185">Reference proteome</keyword>
<evidence type="ECO:0000313" key="3">
    <source>
        <dbReference type="Proteomes" id="UP000013827"/>
    </source>
</evidence>
<dbReference type="AlphaFoldDB" id="A0A0D3J576"/>
<dbReference type="Gene3D" id="3.30.40.220">
    <property type="match status" value="1"/>
</dbReference>
<dbReference type="PaxDb" id="2903-EOD18661"/>
<evidence type="ECO:0000313" key="2">
    <source>
        <dbReference type="EnsemblProtists" id="EOD18661"/>
    </source>
</evidence>
<evidence type="ECO:0008006" key="4">
    <source>
        <dbReference type="Google" id="ProtNLM"/>
    </source>
</evidence>
<dbReference type="Proteomes" id="UP000013827">
    <property type="component" value="Unassembled WGS sequence"/>
</dbReference>
<dbReference type="GeneID" id="17264206"/>
<dbReference type="OMA" id="HGESKTH"/>
<dbReference type="RefSeq" id="XP_005771090.1">
    <property type="nucleotide sequence ID" value="XM_005771033.1"/>
</dbReference>
<reference evidence="3" key="1">
    <citation type="journal article" date="2013" name="Nature">
        <title>Pan genome of the phytoplankton Emiliania underpins its global distribution.</title>
        <authorList>
            <person name="Read B.A."/>
            <person name="Kegel J."/>
            <person name="Klute M.J."/>
            <person name="Kuo A."/>
            <person name="Lefebvre S.C."/>
            <person name="Maumus F."/>
            <person name="Mayer C."/>
            <person name="Miller J."/>
            <person name="Monier A."/>
            <person name="Salamov A."/>
            <person name="Young J."/>
            <person name="Aguilar M."/>
            <person name="Claverie J.M."/>
            <person name="Frickenhaus S."/>
            <person name="Gonzalez K."/>
            <person name="Herman E.K."/>
            <person name="Lin Y.C."/>
            <person name="Napier J."/>
            <person name="Ogata H."/>
            <person name="Sarno A.F."/>
            <person name="Shmutz J."/>
            <person name="Schroeder D."/>
            <person name="de Vargas C."/>
            <person name="Verret F."/>
            <person name="von Dassow P."/>
            <person name="Valentin K."/>
            <person name="Van de Peer Y."/>
            <person name="Wheeler G."/>
            <person name="Dacks J.B."/>
            <person name="Delwiche C.F."/>
            <person name="Dyhrman S.T."/>
            <person name="Glockner G."/>
            <person name="John U."/>
            <person name="Richards T."/>
            <person name="Worden A.Z."/>
            <person name="Zhang X."/>
            <person name="Grigoriev I.V."/>
            <person name="Allen A.E."/>
            <person name="Bidle K."/>
            <person name="Borodovsky M."/>
            <person name="Bowler C."/>
            <person name="Brownlee C."/>
            <person name="Cock J.M."/>
            <person name="Elias M."/>
            <person name="Gladyshev V.N."/>
            <person name="Groth M."/>
            <person name="Guda C."/>
            <person name="Hadaegh A."/>
            <person name="Iglesias-Rodriguez M.D."/>
            <person name="Jenkins J."/>
            <person name="Jones B.M."/>
            <person name="Lawson T."/>
            <person name="Leese F."/>
            <person name="Lindquist E."/>
            <person name="Lobanov A."/>
            <person name="Lomsadze A."/>
            <person name="Malik S.B."/>
            <person name="Marsh M.E."/>
            <person name="Mackinder L."/>
            <person name="Mock T."/>
            <person name="Mueller-Roeber B."/>
            <person name="Pagarete A."/>
            <person name="Parker M."/>
            <person name="Probert I."/>
            <person name="Quesneville H."/>
            <person name="Raines C."/>
            <person name="Rensing S.A."/>
            <person name="Riano-Pachon D.M."/>
            <person name="Richier S."/>
            <person name="Rokitta S."/>
            <person name="Shiraiwa Y."/>
            <person name="Soanes D.M."/>
            <person name="van der Giezen M."/>
            <person name="Wahlund T.M."/>
            <person name="Williams B."/>
            <person name="Wilson W."/>
            <person name="Wolfe G."/>
            <person name="Wurch L.L."/>
        </authorList>
    </citation>
    <scope>NUCLEOTIDE SEQUENCE</scope>
</reference>
<name>A0A0D3J576_EMIH1</name>
<sequence>MAKGQKRHRMADERDGKVAVLCFACRRSTDTTKQASLAGFFRKSTEAAPQQLSEDARAEDAPAAADGGVGALQCSRCRRVMEQKLPNRNADPSAPSAAAGSKSRVLPQIARLRQYQRIASEQGIPFCVAEHQATAMMREACITAGPSSPGHCGRRRRSRLRIWPEGMAPPSKGGFMGPFHADNLATACGTCNLMKGARRIRGYVEACRHIATHRGGHDYGRYPHRFRNNTSKRSRSSYVTASSTHSKTHALSNESFNAITARPCHYCGKESDPPRHHNGLDRLDSSLRVYTEESVVSCCGDCNVMKYTYSEADFLAHVQRVADANTGQGEGEAGGAARMLAWDENSDEEEAGVGEQALEQPGGEPAPNPFAAFEFGGAK</sequence>
<organism evidence="2 3">
    <name type="scientific">Emiliania huxleyi (strain CCMP1516)</name>
    <dbReference type="NCBI Taxonomy" id="280463"/>
    <lineage>
        <taxon>Eukaryota</taxon>
        <taxon>Haptista</taxon>
        <taxon>Haptophyta</taxon>
        <taxon>Prymnesiophyceae</taxon>
        <taxon>Isochrysidales</taxon>
        <taxon>Noelaerhabdaceae</taxon>
        <taxon>Emiliania</taxon>
    </lineage>
</organism>
<dbReference type="eggNOG" id="ENOG502SGK0">
    <property type="taxonomic scope" value="Eukaryota"/>
</dbReference>